<dbReference type="Pfam" id="PF12833">
    <property type="entry name" value="HTH_18"/>
    <property type="match status" value="1"/>
</dbReference>
<dbReference type="GO" id="GO:0003700">
    <property type="term" value="F:DNA-binding transcription factor activity"/>
    <property type="evidence" value="ECO:0007669"/>
    <property type="project" value="InterPro"/>
</dbReference>
<dbReference type="Pfam" id="PF12625">
    <property type="entry name" value="Arabinose_bd"/>
    <property type="match status" value="1"/>
</dbReference>
<dbReference type="InterPro" id="IPR018060">
    <property type="entry name" value="HTH_AraC"/>
</dbReference>
<keyword evidence="1" id="KW-0805">Transcription regulation</keyword>
<dbReference type="SUPFAM" id="SSF46689">
    <property type="entry name" value="Homeodomain-like"/>
    <property type="match status" value="1"/>
</dbReference>
<evidence type="ECO:0000256" key="1">
    <source>
        <dbReference type="ARBA" id="ARBA00023015"/>
    </source>
</evidence>
<keyword evidence="6" id="KW-1185">Reference proteome</keyword>
<evidence type="ECO:0000313" key="5">
    <source>
        <dbReference type="EMBL" id="GGZ87702.1"/>
    </source>
</evidence>
<protein>
    <submittedName>
        <fullName evidence="5">Transcriptional regulatory, AraC family protein</fullName>
    </submittedName>
</protein>
<dbReference type="PROSITE" id="PS01124">
    <property type="entry name" value="HTH_ARAC_FAMILY_2"/>
    <property type="match status" value="1"/>
</dbReference>
<dbReference type="Proteomes" id="UP000634139">
    <property type="component" value="Unassembled WGS sequence"/>
</dbReference>
<organism evidence="5 6">
    <name type="scientific">Novosphingobium arvoryzae</name>
    <dbReference type="NCBI Taxonomy" id="1256514"/>
    <lineage>
        <taxon>Bacteria</taxon>
        <taxon>Pseudomonadati</taxon>
        <taxon>Pseudomonadota</taxon>
        <taxon>Alphaproteobacteria</taxon>
        <taxon>Sphingomonadales</taxon>
        <taxon>Sphingomonadaceae</taxon>
        <taxon>Novosphingobium</taxon>
    </lineage>
</organism>
<evidence type="ECO:0000313" key="6">
    <source>
        <dbReference type="Proteomes" id="UP000634139"/>
    </source>
</evidence>
<dbReference type="GO" id="GO:0005829">
    <property type="term" value="C:cytosol"/>
    <property type="evidence" value="ECO:0007669"/>
    <property type="project" value="TreeGrafter"/>
</dbReference>
<dbReference type="SMART" id="SM00342">
    <property type="entry name" value="HTH_ARAC"/>
    <property type="match status" value="1"/>
</dbReference>
<dbReference type="PANTHER" id="PTHR47894:SF4">
    <property type="entry name" value="HTH-TYPE TRANSCRIPTIONAL REGULATOR GADX"/>
    <property type="match status" value="1"/>
</dbReference>
<dbReference type="InterPro" id="IPR032687">
    <property type="entry name" value="AraC-type_N"/>
</dbReference>
<dbReference type="EMBL" id="BMZD01000001">
    <property type="protein sequence ID" value="GGZ87702.1"/>
    <property type="molecule type" value="Genomic_DNA"/>
</dbReference>
<name>A0A918VCY8_9SPHN</name>
<dbReference type="InterPro" id="IPR009057">
    <property type="entry name" value="Homeodomain-like_sf"/>
</dbReference>
<keyword evidence="3" id="KW-0804">Transcription</keyword>
<sequence length="338" mass="36991">MSHVRSLTVRAAALTGLGALCRSYGVEAAQLLRQAGLPPGIEQEPDRRIPVLAVNQVFELAASACNRDDFGLRISELRGFSNLGPISLIARDEPTIGGALAVIEAYLPLHNDALVVTRETFGDIVVLRSSIPVPGQKTQALDIAIAMQHRILRHLAGPLWQPEEVRLTRSAPIEPARFRQALGPRIRYDADFDGIVIRRALLDRPNPLAETALQPYAAQMLRLTAGPSGLSMTDKVRRVLAMLLSSGRCTAEYVAGQLGISRRTLTRELADEGTRFLALLDEARDDVALRQMAAGIRNLGEISELLGFSGPAAFSMWFRKRHGMSPRAWRNQAGREPV</sequence>
<keyword evidence="2" id="KW-0238">DNA-binding</keyword>
<reference evidence="5" key="1">
    <citation type="journal article" date="2014" name="Int. J. Syst. Evol. Microbiol.">
        <title>Complete genome sequence of Corynebacterium casei LMG S-19264T (=DSM 44701T), isolated from a smear-ripened cheese.</title>
        <authorList>
            <consortium name="US DOE Joint Genome Institute (JGI-PGF)"/>
            <person name="Walter F."/>
            <person name="Albersmeier A."/>
            <person name="Kalinowski J."/>
            <person name="Ruckert C."/>
        </authorList>
    </citation>
    <scope>NUCLEOTIDE SEQUENCE</scope>
    <source>
        <strain evidence="5">KCTC 32422</strain>
    </source>
</reference>
<reference evidence="5" key="2">
    <citation type="submission" date="2020-09" db="EMBL/GenBank/DDBJ databases">
        <authorList>
            <person name="Sun Q."/>
            <person name="Kim S."/>
        </authorList>
    </citation>
    <scope>NUCLEOTIDE SEQUENCE</scope>
    <source>
        <strain evidence="5">KCTC 32422</strain>
    </source>
</reference>
<dbReference type="PANTHER" id="PTHR47894">
    <property type="entry name" value="HTH-TYPE TRANSCRIPTIONAL REGULATOR GADX"/>
    <property type="match status" value="1"/>
</dbReference>
<proteinExistence type="predicted"/>
<dbReference type="AlphaFoldDB" id="A0A918VCY8"/>
<dbReference type="Gene3D" id="1.10.10.60">
    <property type="entry name" value="Homeodomain-like"/>
    <property type="match status" value="1"/>
</dbReference>
<feature type="domain" description="HTH araC/xylS-type" evidence="4">
    <location>
        <begin position="234"/>
        <end position="332"/>
    </location>
</feature>
<gene>
    <name evidence="5" type="ORF">GCM10011617_03030</name>
</gene>
<evidence type="ECO:0000256" key="3">
    <source>
        <dbReference type="ARBA" id="ARBA00023163"/>
    </source>
</evidence>
<accession>A0A918VCY8</accession>
<evidence type="ECO:0000256" key="2">
    <source>
        <dbReference type="ARBA" id="ARBA00023125"/>
    </source>
</evidence>
<dbReference type="RefSeq" id="WP_189538657.1">
    <property type="nucleotide sequence ID" value="NZ_BMZD01000001.1"/>
</dbReference>
<dbReference type="GO" id="GO:0000976">
    <property type="term" value="F:transcription cis-regulatory region binding"/>
    <property type="evidence" value="ECO:0007669"/>
    <property type="project" value="TreeGrafter"/>
</dbReference>
<comment type="caution">
    <text evidence="5">The sequence shown here is derived from an EMBL/GenBank/DDBJ whole genome shotgun (WGS) entry which is preliminary data.</text>
</comment>
<evidence type="ECO:0000259" key="4">
    <source>
        <dbReference type="PROSITE" id="PS01124"/>
    </source>
</evidence>